<dbReference type="FunFam" id="3.30.70.330:FF:000095">
    <property type="entry name" value="Putative Nucleoporin NUP53"/>
    <property type="match status" value="1"/>
</dbReference>
<evidence type="ECO:0000256" key="1">
    <source>
        <dbReference type="ARBA" id="ARBA00004567"/>
    </source>
</evidence>
<dbReference type="GO" id="GO:0017056">
    <property type="term" value="F:structural constituent of nuclear pore"/>
    <property type="evidence" value="ECO:0007669"/>
    <property type="project" value="InterPro"/>
</dbReference>
<comment type="caution">
    <text evidence="12">The sequence shown here is derived from an EMBL/GenBank/DDBJ whole genome shotgun (WGS) entry which is preliminary data.</text>
</comment>
<dbReference type="EMBL" id="JAZGQO010000002">
    <property type="protein sequence ID" value="KAK6190441.1"/>
    <property type="molecule type" value="Genomic_DNA"/>
</dbReference>
<comment type="subcellular location">
    <subcellularLocation>
        <location evidence="1 9">Nucleus</location>
        <location evidence="1 9">Nuclear pore complex</location>
    </subcellularLocation>
</comment>
<dbReference type="CDD" id="cd12722">
    <property type="entry name" value="RRM_Nup53"/>
    <property type="match status" value="1"/>
</dbReference>
<dbReference type="SUPFAM" id="SSF54928">
    <property type="entry name" value="RNA-binding domain, RBD"/>
    <property type="match status" value="1"/>
</dbReference>
<evidence type="ECO:0000256" key="5">
    <source>
        <dbReference type="ARBA" id="ARBA00022927"/>
    </source>
</evidence>
<protein>
    <recommendedName>
        <fullName evidence="9">Nucleoporin NUP53</fullName>
    </recommendedName>
</protein>
<dbReference type="GO" id="GO:0006999">
    <property type="term" value="P:nuclear pore organization"/>
    <property type="evidence" value="ECO:0007669"/>
    <property type="project" value="TreeGrafter"/>
</dbReference>
<evidence type="ECO:0000256" key="9">
    <source>
        <dbReference type="PIRNR" id="PIRNR038119"/>
    </source>
</evidence>
<evidence type="ECO:0000256" key="10">
    <source>
        <dbReference type="SAM" id="MobiDB-lite"/>
    </source>
</evidence>
<accession>A0AAN8K5K4</accession>
<comment type="similarity">
    <text evidence="2 9">Belongs to the Nup35 family.</text>
</comment>
<keyword evidence="5 9" id="KW-0653">Protein transport</keyword>
<dbReference type="PANTHER" id="PTHR21527">
    <property type="entry name" value="NUCLEOPORIN NUP35"/>
    <property type="match status" value="1"/>
</dbReference>
<dbReference type="Proteomes" id="UP001347796">
    <property type="component" value="Unassembled WGS sequence"/>
</dbReference>
<keyword evidence="13" id="KW-1185">Reference proteome</keyword>
<evidence type="ECO:0000256" key="8">
    <source>
        <dbReference type="ARBA" id="ARBA00023242"/>
    </source>
</evidence>
<keyword evidence="6 9" id="KW-0811">Translocation</keyword>
<reference evidence="12 13" key="1">
    <citation type="submission" date="2024-01" db="EMBL/GenBank/DDBJ databases">
        <title>The genome of the rayed Mediterranean limpet Patella caerulea (Linnaeus, 1758).</title>
        <authorList>
            <person name="Anh-Thu Weber A."/>
            <person name="Halstead-Nussloch G."/>
        </authorList>
    </citation>
    <scope>NUCLEOTIDE SEQUENCE [LARGE SCALE GENOMIC DNA]</scope>
    <source>
        <strain evidence="12">AATW-2023a</strain>
        <tissue evidence="12">Whole specimen</tissue>
    </source>
</reference>
<feature type="region of interest" description="Disordered" evidence="10">
    <location>
        <begin position="41"/>
        <end position="86"/>
    </location>
</feature>
<dbReference type="Pfam" id="PF05172">
    <property type="entry name" value="RRM_Nup35"/>
    <property type="match status" value="1"/>
</dbReference>
<sequence>MFSPLAGEYHEPMMTASPTSPGPHHSQYLPSYLLGDNVSHSGSPVPKLWSTSGQSPTLQKGQGVTSPVGHMTGTPSRNEGLRGKDKMGAPPVKGLFSSSMIDTYDGSPALQTSFAGQLHPRSPQTPAARALSPSHQTPGYYNQSRLNDSLLGNKSMIPASPAQLDPFYTQGETLKSYDMLDDTWITVFGFNKGATSFILEQFSQYGHIVKHVVATEGNWMHVHYQSKIQAKKALSKNGKIFGGCIMVGVLPCIDKNVMDGRASANDMPMTPSTPLTDVTNSVNARNTPTIRPLTSAYQASRSEYDVVKGGQIPQKDNSLMSKVKEYMLGW</sequence>
<dbReference type="InterPro" id="IPR017389">
    <property type="entry name" value="Nucleoporin_NUP53"/>
</dbReference>
<keyword evidence="4 9" id="KW-0509">mRNA transport</keyword>
<keyword evidence="7 9" id="KW-0906">Nuclear pore complex</keyword>
<dbReference type="GO" id="GO:0031965">
    <property type="term" value="C:nuclear membrane"/>
    <property type="evidence" value="ECO:0007669"/>
    <property type="project" value="InterPro"/>
</dbReference>
<evidence type="ECO:0000256" key="3">
    <source>
        <dbReference type="ARBA" id="ARBA00022448"/>
    </source>
</evidence>
<dbReference type="GO" id="GO:0051028">
    <property type="term" value="P:mRNA transport"/>
    <property type="evidence" value="ECO:0007669"/>
    <property type="project" value="UniProtKB-UniRule"/>
</dbReference>
<evidence type="ECO:0000256" key="7">
    <source>
        <dbReference type="ARBA" id="ARBA00023132"/>
    </source>
</evidence>
<feature type="compositionally biased region" description="Polar residues" evidence="10">
    <location>
        <begin position="49"/>
        <end position="65"/>
    </location>
</feature>
<dbReference type="GO" id="GO:0006607">
    <property type="term" value="P:NLS-bearing protein import into nucleus"/>
    <property type="evidence" value="ECO:0007669"/>
    <property type="project" value="TreeGrafter"/>
</dbReference>
<dbReference type="Gene3D" id="3.30.70.330">
    <property type="match status" value="1"/>
</dbReference>
<feature type="compositionally biased region" description="Polar residues" evidence="10">
    <location>
        <begin position="133"/>
        <end position="145"/>
    </location>
</feature>
<dbReference type="GO" id="GO:0044613">
    <property type="term" value="C:nuclear pore central transport channel"/>
    <property type="evidence" value="ECO:0007669"/>
    <property type="project" value="TreeGrafter"/>
</dbReference>
<evidence type="ECO:0000313" key="13">
    <source>
        <dbReference type="Proteomes" id="UP001347796"/>
    </source>
</evidence>
<dbReference type="AlphaFoldDB" id="A0AAN8K5K4"/>
<dbReference type="PIRSF" id="PIRSF038119">
    <property type="entry name" value="Nucleoporin_NUP53"/>
    <property type="match status" value="1"/>
</dbReference>
<evidence type="ECO:0000259" key="11">
    <source>
        <dbReference type="PROSITE" id="PS51472"/>
    </source>
</evidence>
<keyword evidence="3 9" id="KW-0813">Transport</keyword>
<dbReference type="GO" id="GO:0044615">
    <property type="term" value="C:nuclear pore nuclear basket"/>
    <property type="evidence" value="ECO:0007669"/>
    <property type="project" value="TreeGrafter"/>
</dbReference>
<comment type="function">
    <text evidence="9">Functions as a component of the nuclear pore complex (NPC).</text>
</comment>
<dbReference type="PANTHER" id="PTHR21527:SF6">
    <property type="entry name" value="NUCLEOPORIN NUP35"/>
    <property type="match status" value="1"/>
</dbReference>
<keyword evidence="8 9" id="KW-0539">Nucleus</keyword>
<proteinExistence type="inferred from homology"/>
<dbReference type="InterPro" id="IPR012677">
    <property type="entry name" value="Nucleotide-bd_a/b_plait_sf"/>
</dbReference>
<dbReference type="InterPro" id="IPR035979">
    <property type="entry name" value="RBD_domain_sf"/>
</dbReference>
<dbReference type="InterPro" id="IPR007846">
    <property type="entry name" value="RRM_NUP35_dom"/>
</dbReference>
<organism evidence="12 13">
    <name type="scientific">Patella caerulea</name>
    <name type="common">Rayed Mediterranean limpet</name>
    <dbReference type="NCBI Taxonomy" id="87958"/>
    <lineage>
        <taxon>Eukaryota</taxon>
        <taxon>Metazoa</taxon>
        <taxon>Spiralia</taxon>
        <taxon>Lophotrochozoa</taxon>
        <taxon>Mollusca</taxon>
        <taxon>Gastropoda</taxon>
        <taxon>Patellogastropoda</taxon>
        <taxon>Patelloidea</taxon>
        <taxon>Patellidae</taxon>
        <taxon>Patella</taxon>
    </lineage>
</organism>
<evidence type="ECO:0000256" key="4">
    <source>
        <dbReference type="ARBA" id="ARBA00022816"/>
    </source>
</evidence>
<evidence type="ECO:0000313" key="12">
    <source>
        <dbReference type="EMBL" id="KAK6190441.1"/>
    </source>
</evidence>
<dbReference type="PROSITE" id="PS51472">
    <property type="entry name" value="RRM_NUP35"/>
    <property type="match status" value="1"/>
</dbReference>
<name>A0AAN8K5K4_PATCE</name>
<gene>
    <name evidence="12" type="ORF">SNE40_002309</name>
</gene>
<evidence type="ECO:0000256" key="2">
    <source>
        <dbReference type="ARBA" id="ARBA00009454"/>
    </source>
</evidence>
<feature type="region of interest" description="Disordered" evidence="10">
    <location>
        <begin position="114"/>
        <end position="145"/>
    </location>
</feature>
<dbReference type="GO" id="GO:0005543">
    <property type="term" value="F:phospholipid binding"/>
    <property type="evidence" value="ECO:0007669"/>
    <property type="project" value="TreeGrafter"/>
</dbReference>
<feature type="domain" description="RRM Nup35-type" evidence="11">
    <location>
        <begin position="179"/>
        <end position="259"/>
    </location>
</feature>
<evidence type="ECO:0000256" key="6">
    <source>
        <dbReference type="ARBA" id="ARBA00023010"/>
    </source>
</evidence>
<dbReference type="GO" id="GO:0003676">
    <property type="term" value="F:nucleic acid binding"/>
    <property type="evidence" value="ECO:0007669"/>
    <property type="project" value="InterPro"/>
</dbReference>